<dbReference type="Proteomes" id="UP000076079">
    <property type="component" value="Chromosome"/>
</dbReference>
<gene>
    <name evidence="2" type="ORF">LuPra_02506</name>
</gene>
<feature type="domain" description="RNA polymerase sigma-70 ECF-like HTH" evidence="1">
    <location>
        <begin position="6"/>
        <end position="51"/>
    </location>
</feature>
<proteinExistence type="predicted"/>
<evidence type="ECO:0000259" key="1">
    <source>
        <dbReference type="Pfam" id="PF07638"/>
    </source>
</evidence>
<dbReference type="KEGG" id="abac:LuPra_02506"/>
<evidence type="ECO:0000313" key="3">
    <source>
        <dbReference type="Proteomes" id="UP000076079"/>
    </source>
</evidence>
<dbReference type="InterPro" id="IPR053812">
    <property type="entry name" value="HTH_Sigma70_ECF-like"/>
</dbReference>
<dbReference type="Pfam" id="PF07638">
    <property type="entry name" value="Sigma70_ECF"/>
    <property type="match status" value="1"/>
</dbReference>
<evidence type="ECO:0000313" key="2">
    <source>
        <dbReference type="EMBL" id="AMY09291.1"/>
    </source>
</evidence>
<protein>
    <submittedName>
        <fullName evidence="2">RNA polymerase sigma factor</fullName>
    </submittedName>
</protein>
<dbReference type="AlphaFoldDB" id="A0A143PLB9"/>
<keyword evidence="3" id="KW-1185">Reference proteome</keyword>
<sequence length="89" mass="9558">MTQPPDVTGLLVAWSNGDGDANDRVTEAVYAELRALAGGCLRRECPDHSLGAVGARARDSRPPGVAPITVKRDWALARACLFRERRGEA</sequence>
<dbReference type="RefSeq" id="WP_110171052.1">
    <property type="nucleotide sequence ID" value="NZ_CP015136.1"/>
</dbReference>
<accession>A0A143PLB9</accession>
<reference evidence="3" key="2">
    <citation type="submission" date="2016-04" db="EMBL/GenBank/DDBJ databases">
        <title>First Complete Genome Sequence of a Subdivision 6 Acidobacterium.</title>
        <authorList>
            <person name="Huang S."/>
            <person name="Vieira S."/>
            <person name="Bunk B."/>
            <person name="Riedel T."/>
            <person name="Sproeer C."/>
            <person name="Overmann J."/>
        </authorList>
    </citation>
    <scope>NUCLEOTIDE SEQUENCE [LARGE SCALE GENOMIC DNA]</scope>
    <source>
        <strain evidence="3">DSM 100886 HEG_-6_39</strain>
    </source>
</reference>
<dbReference type="OrthoDB" id="118280at2"/>
<dbReference type="STRING" id="1855912.LuPra_02506"/>
<reference evidence="2 3" key="1">
    <citation type="journal article" date="2016" name="Genome Announc.">
        <title>First Complete Genome Sequence of a Subdivision 6 Acidobacterium Strain.</title>
        <authorList>
            <person name="Huang S."/>
            <person name="Vieira S."/>
            <person name="Bunk B."/>
            <person name="Riedel T."/>
            <person name="Sproer C."/>
            <person name="Overmann J."/>
        </authorList>
    </citation>
    <scope>NUCLEOTIDE SEQUENCE [LARGE SCALE GENOMIC DNA]</scope>
    <source>
        <strain evidence="3">DSM 100886 HEG_-6_39</strain>
    </source>
</reference>
<name>A0A143PLB9_LUTPR</name>
<organism evidence="2 3">
    <name type="scientific">Luteitalea pratensis</name>
    <dbReference type="NCBI Taxonomy" id="1855912"/>
    <lineage>
        <taxon>Bacteria</taxon>
        <taxon>Pseudomonadati</taxon>
        <taxon>Acidobacteriota</taxon>
        <taxon>Vicinamibacteria</taxon>
        <taxon>Vicinamibacterales</taxon>
        <taxon>Vicinamibacteraceae</taxon>
        <taxon>Luteitalea</taxon>
    </lineage>
</organism>
<dbReference type="EMBL" id="CP015136">
    <property type="protein sequence ID" value="AMY09291.1"/>
    <property type="molecule type" value="Genomic_DNA"/>
</dbReference>